<dbReference type="SUPFAM" id="SSF53474">
    <property type="entry name" value="alpha/beta-Hydrolases"/>
    <property type="match status" value="1"/>
</dbReference>
<name>A0ABU7XR96_9FLAO</name>
<accession>A0ABU7XR96</accession>
<keyword evidence="3" id="KW-0378">Hydrolase</keyword>
<dbReference type="InterPro" id="IPR050955">
    <property type="entry name" value="Plant_Biomass_Hydrol_Est"/>
</dbReference>
<sequence>MIKQLLYLGFLFIIGCGSNDNSIQNTNDLDLGTIKSGIQQAYLKGTTNTQYGFYLYTPSQYDATNEEKFPLLIYLHGAGSRGDSSINPNDLSVILLDGPPSLINEIRWNPKHPMIVASPQSPTVWNTEHLHDFISSLVESLKVDTQRIYMTGFSMGGKGCFDYVSNKGDDSYVAALVPIAGFGDISKGKQFKNIPVWAFHGDADNIVPYSSSVSMINAINAEDPATRAKLTIYPGVNHNSWTRTYDNTAIGEGHVDYDPFDITIYEWMYLYKK</sequence>
<keyword evidence="4" id="KW-1185">Reference proteome</keyword>
<reference evidence="3 4" key="1">
    <citation type="submission" date="2022-09" db="EMBL/GenBank/DDBJ databases">
        <title>Genome sequencing of Flavivirga sp. MEBiC05379.</title>
        <authorList>
            <person name="Oh H.-M."/>
            <person name="Kwon K.K."/>
            <person name="Park M.J."/>
            <person name="Yang S.-H."/>
        </authorList>
    </citation>
    <scope>NUCLEOTIDE SEQUENCE [LARGE SCALE GENOMIC DNA]</scope>
    <source>
        <strain evidence="3 4">MEBiC05379</strain>
    </source>
</reference>
<organism evidence="3 4">
    <name type="scientific">Flavivirga spongiicola</name>
    <dbReference type="NCBI Taxonomy" id="421621"/>
    <lineage>
        <taxon>Bacteria</taxon>
        <taxon>Pseudomonadati</taxon>
        <taxon>Bacteroidota</taxon>
        <taxon>Flavobacteriia</taxon>
        <taxon>Flavobacteriales</taxon>
        <taxon>Flavobacteriaceae</taxon>
        <taxon>Flavivirga</taxon>
    </lineage>
</organism>
<evidence type="ECO:0000259" key="2">
    <source>
        <dbReference type="Pfam" id="PF01738"/>
    </source>
</evidence>
<evidence type="ECO:0000313" key="4">
    <source>
        <dbReference type="Proteomes" id="UP001337305"/>
    </source>
</evidence>
<comment type="caution">
    <text evidence="3">The sequence shown here is derived from an EMBL/GenBank/DDBJ whole genome shotgun (WGS) entry which is preliminary data.</text>
</comment>
<dbReference type="EMBL" id="JAODOP010000004">
    <property type="protein sequence ID" value="MEF3833049.1"/>
    <property type="molecule type" value="Genomic_DNA"/>
</dbReference>
<dbReference type="Gene3D" id="3.40.50.1820">
    <property type="entry name" value="alpha/beta hydrolase"/>
    <property type="match status" value="1"/>
</dbReference>
<gene>
    <name evidence="3" type="ORF">N1F79_07895</name>
</gene>
<dbReference type="PANTHER" id="PTHR43037">
    <property type="entry name" value="UNNAMED PRODUCT-RELATED"/>
    <property type="match status" value="1"/>
</dbReference>
<dbReference type="RefSeq" id="WP_303305399.1">
    <property type="nucleotide sequence ID" value="NZ_JAODOP010000004.1"/>
</dbReference>
<protein>
    <submittedName>
        <fullName evidence="3">Dienelactone hydrolase family protein</fullName>
    </submittedName>
</protein>
<evidence type="ECO:0000313" key="3">
    <source>
        <dbReference type="EMBL" id="MEF3833049.1"/>
    </source>
</evidence>
<feature type="domain" description="Dienelactone hydrolase" evidence="2">
    <location>
        <begin position="132"/>
        <end position="239"/>
    </location>
</feature>
<dbReference type="PANTHER" id="PTHR43037:SF1">
    <property type="entry name" value="BLL1128 PROTEIN"/>
    <property type="match status" value="1"/>
</dbReference>
<evidence type="ECO:0000256" key="1">
    <source>
        <dbReference type="ARBA" id="ARBA00022729"/>
    </source>
</evidence>
<keyword evidence="1" id="KW-0732">Signal</keyword>
<dbReference type="InterPro" id="IPR002925">
    <property type="entry name" value="Dienelactn_hydro"/>
</dbReference>
<proteinExistence type="predicted"/>
<dbReference type="Pfam" id="PF01738">
    <property type="entry name" value="DLH"/>
    <property type="match status" value="1"/>
</dbReference>
<dbReference type="InterPro" id="IPR029058">
    <property type="entry name" value="AB_hydrolase_fold"/>
</dbReference>
<dbReference type="PROSITE" id="PS51257">
    <property type="entry name" value="PROKAR_LIPOPROTEIN"/>
    <property type="match status" value="1"/>
</dbReference>
<dbReference type="Proteomes" id="UP001337305">
    <property type="component" value="Unassembled WGS sequence"/>
</dbReference>
<dbReference type="GO" id="GO:0016787">
    <property type="term" value="F:hydrolase activity"/>
    <property type="evidence" value="ECO:0007669"/>
    <property type="project" value="UniProtKB-KW"/>
</dbReference>